<evidence type="ECO:0000256" key="5">
    <source>
        <dbReference type="ARBA" id="ARBA00023136"/>
    </source>
</evidence>
<evidence type="ECO:0000256" key="6">
    <source>
        <dbReference type="SAM" id="Phobius"/>
    </source>
</evidence>
<dbReference type="InterPro" id="IPR051461">
    <property type="entry name" value="UPF0750_membrane"/>
</dbReference>
<protein>
    <submittedName>
        <fullName evidence="7">Uncharacterized 5xTM membrane BCR, YitT family COG1284</fullName>
    </submittedName>
</protein>
<keyword evidence="8" id="KW-1185">Reference proteome</keyword>
<evidence type="ECO:0000256" key="3">
    <source>
        <dbReference type="ARBA" id="ARBA00022692"/>
    </source>
</evidence>
<evidence type="ECO:0000256" key="4">
    <source>
        <dbReference type="ARBA" id="ARBA00022989"/>
    </source>
</evidence>
<accession>A0A1I5ED94</accession>
<keyword evidence="5 6" id="KW-0472">Membrane</keyword>
<feature type="transmembrane region" description="Helical" evidence="6">
    <location>
        <begin position="29"/>
        <end position="48"/>
    </location>
</feature>
<dbReference type="Pfam" id="PF02588">
    <property type="entry name" value="YitT_membrane"/>
    <property type="match status" value="1"/>
</dbReference>
<dbReference type="Proteomes" id="UP000199236">
    <property type="component" value="Unassembled WGS sequence"/>
</dbReference>
<organism evidence="7 8">
    <name type="scientific">Cohaesibacter marisflavi</name>
    <dbReference type="NCBI Taxonomy" id="655353"/>
    <lineage>
        <taxon>Bacteria</taxon>
        <taxon>Pseudomonadati</taxon>
        <taxon>Pseudomonadota</taxon>
        <taxon>Alphaproteobacteria</taxon>
        <taxon>Hyphomicrobiales</taxon>
        <taxon>Cohaesibacteraceae</taxon>
    </lineage>
</organism>
<keyword evidence="4 6" id="KW-1133">Transmembrane helix</keyword>
<dbReference type="PANTHER" id="PTHR33545:SF5">
    <property type="entry name" value="UPF0750 MEMBRANE PROTEIN YITT"/>
    <property type="match status" value="1"/>
</dbReference>
<evidence type="ECO:0000256" key="1">
    <source>
        <dbReference type="ARBA" id="ARBA00004651"/>
    </source>
</evidence>
<dbReference type="InterPro" id="IPR003740">
    <property type="entry name" value="YitT"/>
</dbReference>
<reference evidence="7 8" key="1">
    <citation type="submission" date="2016-10" db="EMBL/GenBank/DDBJ databases">
        <authorList>
            <person name="de Groot N.N."/>
        </authorList>
    </citation>
    <scope>NUCLEOTIDE SEQUENCE [LARGE SCALE GENOMIC DNA]</scope>
    <source>
        <strain evidence="7 8">CGMCC 1.9157</strain>
    </source>
</reference>
<name>A0A1I5ED94_9HYPH</name>
<sequence length="213" mass="23452">MTNKKPSADNKDPHKNSEKHSLLDDVQGLTFGVFACSLGMVFLTHLGFLTGQTAGLALLISYLTDYDFGTVFFLVNIPFYWFTYHRMGMRFTIKSVICVVGMSAMMKFVSPAISFEHLDPLVGILAFGAMVGAGLLAIIRHEGSLGGVGAMAVTIQEFTGFRAGYVQQLLDLAIFATALFFFPWPIIAWSVLGSIVLNSIIAINHRRDRYIGR</sequence>
<gene>
    <name evidence="7" type="ORF">SAMN04488056_103131</name>
</gene>
<dbReference type="EMBL" id="FOVR01000003">
    <property type="protein sequence ID" value="SFO09256.1"/>
    <property type="molecule type" value="Genomic_DNA"/>
</dbReference>
<feature type="transmembrane region" description="Helical" evidence="6">
    <location>
        <begin position="68"/>
        <end position="84"/>
    </location>
</feature>
<evidence type="ECO:0000313" key="8">
    <source>
        <dbReference type="Proteomes" id="UP000199236"/>
    </source>
</evidence>
<feature type="transmembrane region" description="Helical" evidence="6">
    <location>
        <begin position="186"/>
        <end position="203"/>
    </location>
</feature>
<feature type="transmembrane region" description="Helical" evidence="6">
    <location>
        <begin position="121"/>
        <end position="139"/>
    </location>
</feature>
<dbReference type="STRING" id="655353.SAMN04488056_103131"/>
<evidence type="ECO:0000313" key="7">
    <source>
        <dbReference type="EMBL" id="SFO09256.1"/>
    </source>
</evidence>
<dbReference type="RefSeq" id="WP_090070670.1">
    <property type="nucleotide sequence ID" value="NZ_FOVR01000003.1"/>
</dbReference>
<dbReference type="GO" id="GO:0005886">
    <property type="term" value="C:plasma membrane"/>
    <property type="evidence" value="ECO:0007669"/>
    <property type="project" value="UniProtKB-SubCell"/>
</dbReference>
<feature type="transmembrane region" description="Helical" evidence="6">
    <location>
        <begin position="96"/>
        <end position="115"/>
    </location>
</feature>
<dbReference type="AlphaFoldDB" id="A0A1I5ED94"/>
<comment type="subcellular location">
    <subcellularLocation>
        <location evidence="1">Cell membrane</location>
        <topology evidence="1">Multi-pass membrane protein</topology>
    </subcellularLocation>
</comment>
<keyword evidence="2" id="KW-1003">Cell membrane</keyword>
<dbReference type="PANTHER" id="PTHR33545">
    <property type="entry name" value="UPF0750 MEMBRANE PROTEIN YITT-RELATED"/>
    <property type="match status" value="1"/>
</dbReference>
<proteinExistence type="predicted"/>
<keyword evidence="3 6" id="KW-0812">Transmembrane</keyword>
<evidence type="ECO:0000256" key="2">
    <source>
        <dbReference type="ARBA" id="ARBA00022475"/>
    </source>
</evidence>
<dbReference type="OrthoDB" id="3296441at2"/>